<name>A0ABT6L378_9MYCO</name>
<dbReference type="EMBL" id="JARXVE010000006">
    <property type="protein sequence ID" value="MDH6197368.1"/>
    <property type="molecule type" value="Genomic_DNA"/>
</dbReference>
<sequence length="41" mass="4392">MLKAFSTPFRTTPNPRDPRGLGVVRGAEVSTADVFDLSATI</sequence>
<evidence type="ECO:0000313" key="2">
    <source>
        <dbReference type="EMBL" id="MDH6197368.1"/>
    </source>
</evidence>
<accession>A0ABT6L378</accession>
<evidence type="ECO:0000256" key="1">
    <source>
        <dbReference type="SAM" id="MobiDB-lite"/>
    </source>
</evidence>
<organism evidence="2 3">
    <name type="scientific">Mycolicibacterium frederiksbergense</name>
    <dbReference type="NCBI Taxonomy" id="117567"/>
    <lineage>
        <taxon>Bacteria</taxon>
        <taxon>Bacillati</taxon>
        <taxon>Actinomycetota</taxon>
        <taxon>Actinomycetes</taxon>
        <taxon>Mycobacteriales</taxon>
        <taxon>Mycobacteriaceae</taxon>
        <taxon>Mycolicibacterium</taxon>
    </lineage>
</organism>
<reference evidence="2 3" key="1">
    <citation type="submission" date="2023-04" db="EMBL/GenBank/DDBJ databases">
        <title>Forest soil microbial communities from Buena Vista Peninsula, Colon Province, Panama.</title>
        <authorList>
            <person name="Bouskill N."/>
        </authorList>
    </citation>
    <scope>NUCLEOTIDE SEQUENCE [LARGE SCALE GENOMIC DNA]</scope>
    <source>
        <strain evidence="2 3">AC80</strain>
    </source>
</reference>
<feature type="region of interest" description="Disordered" evidence="1">
    <location>
        <begin position="1"/>
        <end position="22"/>
    </location>
</feature>
<evidence type="ECO:0000313" key="3">
    <source>
        <dbReference type="Proteomes" id="UP001160130"/>
    </source>
</evidence>
<proteinExistence type="predicted"/>
<keyword evidence="3" id="KW-1185">Reference proteome</keyword>
<comment type="caution">
    <text evidence="2">The sequence shown here is derived from an EMBL/GenBank/DDBJ whole genome shotgun (WGS) entry which is preliminary data.</text>
</comment>
<gene>
    <name evidence="2" type="ORF">M2272_004021</name>
</gene>
<dbReference type="Proteomes" id="UP001160130">
    <property type="component" value="Unassembled WGS sequence"/>
</dbReference>
<protein>
    <submittedName>
        <fullName evidence="2">Uncharacterized protein</fullName>
    </submittedName>
</protein>